<keyword evidence="1" id="KW-0812">Transmembrane</keyword>
<evidence type="ECO:0000313" key="2">
    <source>
        <dbReference type="EMBL" id="CAE0413800.1"/>
    </source>
</evidence>
<gene>
    <name evidence="2" type="ORF">ACOF00016_LOCUS11043</name>
</gene>
<dbReference type="AlphaFoldDB" id="A0A7S3P8Y4"/>
<feature type="transmembrane region" description="Helical" evidence="1">
    <location>
        <begin position="94"/>
        <end position="112"/>
    </location>
</feature>
<keyword evidence="1" id="KW-1133">Transmembrane helix</keyword>
<organism evidence="2">
    <name type="scientific">Amphora coffeiformis</name>
    <dbReference type="NCBI Taxonomy" id="265554"/>
    <lineage>
        <taxon>Eukaryota</taxon>
        <taxon>Sar</taxon>
        <taxon>Stramenopiles</taxon>
        <taxon>Ochrophyta</taxon>
        <taxon>Bacillariophyta</taxon>
        <taxon>Bacillariophyceae</taxon>
        <taxon>Bacillariophycidae</taxon>
        <taxon>Thalassiophysales</taxon>
        <taxon>Catenulaceae</taxon>
        <taxon>Amphora</taxon>
    </lineage>
</organism>
<accession>A0A7S3P8Y4</accession>
<reference evidence="2" key="1">
    <citation type="submission" date="2021-01" db="EMBL/GenBank/DDBJ databases">
        <authorList>
            <person name="Corre E."/>
            <person name="Pelletier E."/>
            <person name="Niang G."/>
            <person name="Scheremetjew M."/>
            <person name="Finn R."/>
            <person name="Kale V."/>
            <person name="Holt S."/>
            <person name="Cochrane G."/>
            <person name="Meng A."/>
            <person name="Brown T."/>
            <person name="Cohen L."/>
        </authorList>
    </citation>
    <scope>NUCLEOTIDE SEQUENCE</scope>
    <source>
        <strain evidence="2">CCMP127</strain>
    </source>
</reference>
<evidence type="ECO:0000256" key="1">
    <source>
        <dbReference type="SAM" id="Phobius"/>
    </source>
</evidence>
<feature type="transmembrane region" description="Helical" evidence="1">
    <location>
        <begin position="66"/>
        <end position="88"/>
    </location>
</feature>
<proteinExistence type="predicted"/>
<protein>
    <submittedName>
        <fullName evidence="2">Uncharacterized protein</fullName>
    </submittedName>
</protein>
<keyword evidence="1" id="KW-0472">Membrane</keyword>
<sequence length="127" mass="14462">MITLTERYSNLFIALQQEHGLPPTVVDLEAALHARGLDGMGILDQYQPDYAIQNLVNNSIRVFETIVNILVGALYFLTVVVTCFPVTVTVACFALVYLYYISFLISFCFVLIQTRRHQVRFPVNDEQ</sequence>
<dbReference type="EMBL" id="HBIM01013679">
    <property type="protein sequence ID" value="CAE0413800.1"/>
    <property type="molecule type" value="Transcribed_RNA"/>
</dbReference>
<name>A0A7S3P8Y4_9STRA</name>